<proteinExistence type="predicted"/>
<dbReference type="AlphaFoldDB" id="A0AAV0VUF0"/>
<evidence type="ECO:0000256" key="1">
    <source>
        <dbReference type="SAM" id="MobiDB-lite"/>
    </source>
</evidence>
<organism evidence="3 4">
    <name type="scientific">Macrosiphum euphorbiae</name>
    <name type="common">potato aphid</name>
    <dbReference type="NCBI Taxonomy" id="13131"/>
    <lineage>
        <taxon>Eukaryota</taxon>
        <taxon>Metazoa</taxon>
        <taxon>Ecdysozoa</taxon>
        <taxon>Arthropoda</taxon>
        <taxon>Hexapoda</taxon>
        <taxon>Insecta</taxon>
        <taxon>Pterygota</taxon>
        <taxon>Neoptera</taxon>
        <taxon>Paraneoptera</taxon>
        <taxon>Hemiptera</taxon>
        <taxon>Sternorrhyncha</taxon>
        <taxon>Aphidomorpha</taxon>
        <taxon>Aphidoidea</taxon>
        <taxon>Aphididae</taxon>
        <taxon>Macrosiphini</taxon>
        <taxon>Macrosiphum</taxon>
    </lineage>
</organism>
<dbReference type="SMART" id="SM01126">
    <property type="entry name" value="DDE_Tnp_IS1595"/>
    <property type="match status" value="1"/>
</dbReference>
<feature type="domain" description="ISXO2-like transposase" evidence="2">
    <location>
        <begin position="141"/>
        <end position="318"/>
    </location>
</feature>
<dbReference type="InterPro" id="IPR024445">
    <property type="entry name" value="Tnp_ISXO2-like"/>
</dbReference>
<evidence type="ECO:0000259" key="2">
    <source>
        <dbReference type="SMART" id="SM01126"/>
    </source>
</evidence>
<dbReference type="EMBL" id="CARXXK010000001">
    <property type="protein sequence ID" value="CAI6347916.1"/>
    <property type="molecule type" value="Genomic_DNA"/>
</dbReference>
<gene>
    <name evidence="3" type="ORF">MEUPH1_LOCUS4643</name>
</gene>
<dbReference type="Pfam" id="PF12762">
    <property type="entry name" value="DDE_Tnp_IS1595"/>
    <property type="match status" value="1"/>
</dbReference>
<sequence length="329" mass="38130">MLAKDFYSIISSDESTTNFLISKNLVANNENAECIKCGSAMNLYLRKERGKERRVLRCKRKGCQTTQTLRKDNAFWTYIDKNGRLNSGLSLSQQLELVFYWTQGLSNKTIMSLTGRSSNTVCDWMNLCRDILLKMFEKRNKFGGPDVIIQVDKCLLRGSRKNHKGRHRLADLPSENIEDENDDPLENGKRNYGRRMDGPWVFGLCDDSEARYFVVEKRDKQTLHDIIKREVVLGSIIHSDGWPAYNGIAQYGFTHNTVNHSENFVDPLTQAHTQRIESLWRPLRLKVVKNMCGTSPDLLPRYLMETWWRGINKSDLFNAFLRDMAEVFV</sequence>
<protein>
    <recommendedName>
        <fullName evidence="2">ISXO2-like transposase domain-containing protein</fullName>
    </recommendedName>
</protein>
<dbReference type="InterPro" id="IPR053164">
    <property type="entry name" value="IS1016-like_transposase"/>
</dbReference>
<keyword evidence="4" id="KW-1185">Reference proteome</keyword>
<dbReference type="SUPFAM" id="SSF88659">
    <property type="entry name" value="Sigma3 and sigma4 domains of RNA polymerase sigma factors"/>
    <property type="match status" value="1"/>
</dbReference>
<feature type="compositionally biased region" description="Acidic residues" evidence="1">
    <location>
        <begin position="176"/>
        <end position="185"/>
    </location>
</feature>
<dbReference type="NCBIfam" id="NF033547">
    <property type="entry name" value="transpos_IS1595"/>
    <property type="match status" value="1"/>
</dbReference>
<dbReference type="Proteomes" id="UP001160148">
    <property type="component" value="Unassembled WGS sequence"/>
</dbReference>
<reference evidence="3 4" key="1">
    <citation type="submission" date="2023-01" db="EMBL/GenBank/DDBJ databases">
        <authorList>
            <person name="Whitehead M."/>
        </authorList>
    </citation>
    <scope>NUCLEOTIDE SEQUENCE [LARGE SCALE GENOMIC DNA]</scope>
</reference>
<name>A0AAV0VUF0_9HEMI</name>
<accession>A0AAV0VUF0</accession>
<dbReference type="PANTHER" id="PTHR47163:SF2">
    <property type="entry name" value="SI:DKEY-17M8.2"/>
    <property type="match status" value="1"/>
</dbReference>
<evidence type="ECO:0000313" key="4">
    <source>
        <dbReference type="Proteomes" id="UP001160148"/>
    </source>
</evidence>
<evidence type="ECO:0000313" key="3">
    <source>
        <dbReference type="EMBL" id="CAI6347916.1"/>
    </source>
</evidence>
<dbReference type="InterPro" id="IPR013324">
    <property type="entry name" value="RNA_pol_sigma_r3/r4-like"/>
</dbReference>
<feature type="region of interest" description="Disordered" evidence="1">
    <location>
        <begin position="166"/>
        <end position="190"/>
    </location>
</feature>
<dbReference type="PANTHER" id="PTHR47163">
    <property type="entry name" value="DDE_TNP_IS1595 DOMAIN-CONTAINING PROTEIN"/>
    <property type="match status" value="1"/>
</dbReference>
<comment type="caution">
    <text evidence="3">The sequence shown here is derived from an EMBL/GenBank/DDBJ whole genome shotgun (WGS) entry which is preliminary data.</text>
</comment>